<dbReference type="AlphaFoldDB" id="A0A4P9YAB5"/>
<evidence type="ECO:0000256" key="1">
    <source>
        <dbReference type="SAM" id="MobiDB-lite"/>
    </source>
</evidence>
<gene>
    <name evidence="2" type="ORF">BJ684DRAFT_14690</name>
</gene>
<proteinExistence type="predicted"/>
<keyword evidence="3" id="KW-1185">Reference proteome</keyword>
<reference evidence="3" key="1">
    <citation type="journal article" date="2018" name="Nat. Microbiol.">
        <title>Leveraging single-cell genomics to expand the fungal tree of life.</title>
        <authorList>
            <person name="Ahrendt S.R."/>
            <person name="Quandt C.A."/>
            <person name="Ciobanu D."/>
            <person name="Clum A."/>
            <person name="Salamov A."/>
            <person name="Andreopoulos B."/>
            <person name="Cheng J.F."/>
            <person name="Woyke T."/>
            <person name="Pelin A."/>
            <person name="Henrissat B."/>
            <person name="Reynolds N.K."/>
            <person name="Benny G.L."/>
            <person name="Smith M.E."/>
            <person name="James T.Y."/>
            <person name="Grigoriev I.V."/>
        </authorList>
    </citation>
    <scope>NUCLEOTIDE SEQUENCE [LARGE SCALE GENOMIC DNA]</scope>
</reference>
<dbReference type="EMBL" id="KZ987766">
    <property type="protein sequence ID" value="RKP15010.1"/>
    <property type="molecule type" value="Genomic_DNA"/>
</dbReference>
<sequence length="194" mass="22118">MWKGTLLLENRLDAVRLVGGYLNGRIDPDIISVGDDRPRGNAITPQDPWIVGLELGVSRRVRQDTIPGRWNGLWVSWTGYNDTIAGEYGGCDCREGHIQGKGKRKDGGEKGSTISDEGWKEERTEGDGRRRRLKEMEDEASQRRSMKQGKGQVNSFRRREEEGKGKREGEGRREKWEGKRGMIEDKELRMKSSN</sequence>
<organism evidence="2 3">
    <name type="scientific">Piptocephalis cylindrospora</name>
    <dbReference type="NCBI Taxonomy" id="1907219"/>
    <lineage>
        <taxon>Eukaryota</taxon>
        <taxon>Fungi</taxon>
        <taxon>Fungi incertae sedis</taxon>
        <taxon>Zoopagomycota</taxon>
        <taxon>Zoopagomycotina</taxon>
        <taxon>Zoopagomycetes</taxon>
        <taxon>Zoopagales</taxon>
        <taxon>Piptocephalidaceae</taxon>
        <taxon>Piptocephalis</taxon>
    </lineage>
</organism>
<evidence type="ECO:0000313" key="2">
    <source>
        <dbReference type="EMBL" id="RKP15010.1"/>
    </source>
</evidence>
<feature type="compositionally biased region" description="Basic and acidic residues" evidence="1">
    <location>
        <begin position="117"/>
        <end position="128"/>
    </location>
</feature>
<name>A0A4P9YAB5_9FUNG</name>
<feature type="compositionally biased region" description="Basic and acidic residues" evidence="1">
    <location>
        <begin position="157"/>
        <end position="194"/>
    </location>
</feature>
<evidence type="ECO:0000313" key="3">
    <source>
        <dbReference type="Proteomes" id="UP000267251"/>
    </source>
</evidence>
<accession>A0A4P9YAB5</accession>
<dbReference type="Proteomes" id="UP000267251">
    <property type="component" value="Unassembled WGS sequence"/>
</dbReference>
<feature type="region of interest" description="Disordered" evidence="1">
    <location>
        <begin position="99"/>
        <end position="194"/>
    </location>
</feature>
<protein>
    <submittedName>
        <fullName evidence="2">Uncharacterized protein</fullName>
    </submittedName>
</protein>